<organism evidence="1 2">
    <name type="scientific">Leifsonia tongyongensis</name>
    <dbReference type="NCBI Taxonomy" id="1268043"/>
    <lineage>
        <taxon>Bacteria</taxon>
        <taxon>Bacillati</taxon>
        <taxon>Actinomycetota</taxon>
        <taxon>Actinomycetes</taxon>
        <taxon>Micrococcales</taxon>
        <taxon>Microbacteriaceae</taxon>
        <taxon>Leifsonia</taxon>
    </lineage>
</organism>
<accession>A0A6L9Y2Y6</accession>
<name>A0A6L9Y2Y6_9MICO</name>
<reference evidence="1 2" key="1">
    <citation type="journal article" date="2014" name="J. Microbiol.">
        <title>Diaminobutyricibacter tongyongensis gen. nov., sp. nov. and Homoserinibacter gongjuensis gen. nov., sp. nov. belong to the family Microbacteriaceae.</title>
        <authorList>
            <person name="Kim S.J."/>
            <person name="Ahn J.H."/>
            <person name="Weon H.Y."/>
            <person name="Hamada M."/>
            <person name="Suzuki K."/>
            <person name="Kwon S.W."/>
        </authorList>
    </citation>
    <scope>NUCLEOTIDE SEQUENCE [LARGE SCALE GENOMIC DNA]</scope>
    <source>
        <strain evidence="1 2">NBRC 108724</strain>
    </source>
</reference>
<gene>
    <name evidence="1" type="ORF">G3T36_19465</name>
</gene>
<dbReference type="Proteomes" id="UP000474967">
    <property type="component" value="Unassembled WGS sequence"/>
</dbReference>
<protein>
    <submittedName>
        <fullName evidence="1">Uncharacterized protein</fullName>
    </submittedName>
</protein>
<proteinExistence type="predicted"/>
<dbReference type="EMBL" id="JAAGWY010000007">
    <property type="protein sequence ID" value="NEN08041.1"/>
    <property type="molecule type" value="Genomic_DNA"/>
</dbReference>
<sequence>MVFTYDEGARRRQVAVESLSVRHHAAEGLLRLLHALAVMKPKGDDAPSIWLAVADTPNSLADTVNGVVNAMNADKNLLQSLYFRPDIPLGEPEAKAFETALARINHANLLLTNAELPVNTANNKVKHGLAVSARDDLRVELITTAPDENGNIPVSAFDKGKSMPIFDRPLLSLLGRPPGREKGVELTTVRIDVPSVLSEAWMFASVYSTIFHVRALKHFGSDELIAPYPALPVGPAPAQILTGRVEGLRTVVTTPADGSEGRQPGLFLYNTFIPMHIDYETGVSGGVVAG</sequence>
<evidence type="ECO:0000313" key="1">
    <source>
        <dbReference type="EMBL" id="NEN08041.1"/>
    </source>
</evidence>
<dbReference type="AlphaFoldDB" id="A0A6L9Y2Y6"/>
<evidence type="ECO:0000313" key="2">
    <source>
        <dbReference type="Proteomes" id="UP000474967"/>
    </source>
</evidence>
<dbReference type="RefSeq" id="WP_163291542.1">
    <property type="nucleotide sequence ID" value="NZ_JAAGWY010000007.1"/>
</dbReference>
<comment type="caution">
    <text evidence="1">The sequence shown here is derived from an EMBL/GenBank/DDBJ whole genome shotgun (WGS) entry which is preliminary data.</text>
</comment>
<keyword evidence="2" id="KW-1185">Reference proteome</keyword>